<keyword evidence="3" id="KW-1185">Reference proteome</keyword>
<name>A0A7W8Q4V6_PARAM</name>
<protein>
    <submittedName>
        <fullName evidence="2">Uncharacterized protein</fullName>
    </submittedName>
</protein>
<dbReference type="EMBL" id="JACHDD010000002">
    <property type="protein sequence ID" value="MBB5423363.1"/>
    <property type="molecule type" value="Genomic_DNA"/>
</dbReference>
<proteinExistence type="predicted"/>
<reference evidence="2 3" key="1">
    <citation type="submission" date="2020-08" db="EMBL/GenBank/DDBJ databases">
        <title>Genomic Encyclopedia of Type Strains, Phase IV (KMG-V): Genome sequencing to study the core and pangenomes of soil and plant-associated prokaryotes.</title>
        <authorList>
            <person name="Whitman W."/>
        </authorList>
    </citation>
    <scope>NUCLEOTIDE SEQUENCE [LARGE SCALE GENOMIC DNA]</scope>
    <source>
        <strain evidence="2 3">JPY158</strain>
    </source>
</reference>
<feature type="region of interest" description="Disordered" evidence="1">
    <location>
        <begin position="1"/>
        <end position="32"/>
    </location>
</feature>
<dbReference type="Proteomes" id="UP000592780">
    <property type="component" value="Unassembled WGS sequence"/>
</dbReference>
<evidence type="ECO:0000256" key="1">
    <source>
        <dbReference type="SAM" id="MobiDB-lite"/>
    </source>
</evidence>
<dbReference type="AlphaFoldDB" id="A0A7W8Q4V6"/>
<gene>
    <name evidence="2" type="ORF">HDG40_001505</name>
</gene>
<organism evidence="2 3">
    <name type="scientific">Paraburkholderia atlantica</name>
    <dbReference type="NCBI Taxonomy" id="2654982"/>
    <lineage>
        <taxon>Bacteria</taxon>
        <taxon>Pseudomonadati</taxon>
        <taxon>Pseudomonadota</taxon>
        <taxon>Betaproteobacteria</taxon>
        <taxon>Burkholderiales</taxon>
        <taxon>Burkholderiaceae</taxon>
        <taxon>Paraburkholderia</taxon>
    </lineage>
</organism>
<sequence length="76" mass="8512">MAPYATSRLLMLNSKSDENSKPVYKQKSPEREFSPDFLESRTAVAEALCFALDLVAHEHEDEEQPGDAEAEVVEIT</sequence>
<comment type="caution">
    <text evidence="2">The sequence shown here is derived from an EMBL/GenBank/DDBJ whole genome shotgun (WGS) entry which is preliminary data.</text>
</comment>
<evidence type="ECO:0000313" key="3">
    <source>
        <dbReference type="Proteomes" id="UP000592780"/>
    </source>
</evidence>
<evidence type="ECO:0000313" key="2">
    <source>
        <dbReference type="EMBL" id="MBB5423363.1"/>
    </source>
</evidence>
<accession>A0A7W8Q4V6</accession>